<organism evidence="3 4">
    <name type="scientific">Nematostella vectensis</name>
    <name type="common">Starlet sea anemone</name>
    <dbReference type="NCBI Taxonomy" id="45351"/>
    <lineage>
        <taxon>Eukaryota</taxon>
        <taxon>Metazoa</taxon>
        <taxon>Cnidaria</taxon>
        <taxon>Anthozoa</taxon>
        <taxon>Hexacorallia</taxon>
        <taxon>Actiniaria</taxon>
        <taxon>Edwardsiidae</taxon>
        <taxon>Nematostella</taxon>
    </lineage>
</organism>
<feature type="transmembrane region" description="Helical" evidence="2">
    <location>
        <begin position="146"/>
        <end position="168"/>
    </location>
</feature>
<sequence length="180" mass="20151">MRLLVMYLSFIIVGSGNVFNVIFHVFTKEPPSKALLDWKEKYNKKKCEESVALNGSKASSQVVYCQSPPSTSHRGGATPSVRVTLCDDKKPCNGVTGRNASSSDQIPLVAGDEEGRNLELEIIDRTEDSLHARPGMTKLQWLKNPNLYIVAMMYMSTRIVVNISQSYLPLYLTDTMKFNK</sequence>
<dbReference type="EMBL" id="DS472432">
    <property type="protein sequence ID" value="EDO27877.1"/>
    <property type="molecule type" value="Genomic_DNA"/>
</dbReference>
<proteinExistence type="inferred from homology"/>
<reference evidence="3 4" key="1">
    <citation type="journal article" date="2007" name="Science">
        <title>Sea anemone genome reveals ancestral eumetazoan gene repertoire and genomic organization.</title>
        <authorList>
            <person name="Putnam N.H."/>
            <person name="Srivastava M."/>
            <person name="Hellsten U."/>
            <person name="Dirks B."/>
            <person name="Chapman J."/>
            <person name="Salamov A."/>
            <person name="Terry A."/>
            <person name="Shapiro H."/>
            <person name="Lindquist E."/>
            <person name="Kapitonov V.V."/>
            <person name="Jurka J."/>
            <person name="Genikhovich G."/>
            <person name="Grigoriev I.V."/>
            <person name="Lucas S.M."/>
            <person name="Steele R.E."/>
            <person name="Finnerty J.R."/>
            <person name="Technau U."/>
            <person name="Martindale M.Q."/>
            <person name="Rokhsar D.S."/>
        </authorList>
    </citation>
    <scope>NUCLEOTIDE SEQUENCE [LARGE SCALE GENOMIC DNA]</scope>
    <source>
        <strain evidence="4">CH2 X CH6</strain>
    </source>
</reference>
<name>A7T820_NEMVE</name>
<dbReference type="SUPFAM" id="SSF103473">
    <property type="entry name" value="MFS general substrate transporter"/>
    <property type="match status" value="1"/>
</dbReference>
<dbReference type="PANTHER" id="PTHR11328:SF28">
    <property type="entry name" value="MAJOR FACILITATOR SUPERFAMILY DOMAIN-CONTAINING PROTEIN 12"/>
    <property type="match status" value="1"/>
</dbReference>
<dbReference type="InterPro" id="IPR036259">
    <property type="entry name" value="MFS_trans_sf"/>
</dbReference>
<dbReference type="HOGENOM" id="CLU_1499996_0_0_1"/>
<dbReference type="GO" id="GO:0008643">
    <property type="term" value="P:carbohydrate transport"/>
    <property type="evidence" value="ECO:0007669"/>
    <property type="project" value="InterPro"/>
</dbReference>
<dbReference type="InParanoid" id="A7T820"/>
<dbReference type="GO" id="GO:1903712">
    <property type="term" value="P:cysteine transmembrane transport"/>
    <property type="evidence" value="ECO:0000318"/>
    <property type="project" value="GO_Central"/>
</dbReference>
<accession>A7T820</accession>
<dbReference type="AlphaFoldDB" id="A7T820"/>
<dbReference type="PhylomeDB" id="A7T820"/>
<evidence type="ECO:0000313" key="3">
    <source>
        <dbReference type="EMBL" id="EDO27877.1"/>
    </source>
</evidence>
<feature type="non-terminal residue" evidence="3">
    <location>
        <position position="180"/>
    </location>
</feature>
<dbReference type="GO" id="GO:0005886">
    <property type="term" value="C:plasma membrane"/>
    <property type="evidence" value="ECO:0000318"/>
    <property type="project" value="GO_Central"/>
</dbReference>
<dbReference type="GO" id="GO:0033229">
    <property type="term" value="F:cysteine transmembrane transporter activity"/>
    <property type="evidence" value="ECO:0000318"/>
    <property type="project" value="GO_Central"/>
</dbReference>
<dbReference type="PANTHER" id="PTHR11328">
    <property type="entry name" value="MAJOR FACILITATOR SUPERFAMILY DOMAIN-CONTAINING PROTEIN"/>
    <property type="match status" value="1"/>
</dbReference>
<keyword evidence="2" id="KW-1133">Transmembrane helix</keyword>
<feature type="transmembrane region" description="Helical" evidence="2">
    <location>
        <begin position="6"/>
        <end position="26"/>
    </location>
</feature>
<protein>
    <submittedName>
        <fullName evidence="3">Uncharacterized protein</fullName>
    </submittedName>
</protein>
<keyword evidence="4" id="KW-1185">Reference proteome</keyword>
<evidence type="ECO:0000313" key="4">
    <source>
        <dbReference type="Proteomes" id="UP000001593"/>
    </source>
</evidence>
<evidence type="ECO:0000256" key="1">
    <source>
        <dbReference type="ARBA" id="ARBA00008335"/>
    </source>
</evidence>
<keyword evidence="2" id="KW-0812">Transmembrane</keyword>
<dbReference type="Proteomes" id="UP000001593">
    <property type="component" value="Unassembled WGS sequence"/>
</dbReference>
<dbReference type="GO" id="GO:0015293">
    <property type="term" value="F:symporter activity"/>
    <property type="evidence" value="ECO:0007669"/>
    <property type="project" value="InterPro"/>
</dbReference>
<evidence type="ECO:0000256" key="2">
    <source>
        <dbReference type="SAM" id="Phobius"/>
    </source>
</evidence>
<keyword evidence="2" id="KW-0472">Membrane</keyword>
<gene>
    <name evidence="3" type="ORF">NEMVEDRAFT_v1g223610</name>
</gene>
<dbReference type="InterPro" id="IPR039672">
    <property type="entry name" value="MFS_2"/>
</dbReference>
<comment type="similarity">
    <text evidence="1">Belongs to the major facilitator superfamily.</text>
</comment>